<feature type="domain" description="Nitrite/Sulfite reductase ferredoxin-like" evidence="17">
    <location>
        <begin position="354"/>
        <end position="413"/>
    </location>
</feature>
<dbReference type="GO" id="GO:0050311">
    <property type="term" value="F:sulfite reductase (ferredoxin) activity"/>
    <property type="evidence" value="ECO:0007669"/>
    <property type="project" value="TreeGrafter"/>
</dbReference>
<evidence type="ECO:0000256" key="8">
    <source>
        <dbReference type="ARBA" id="ARBA00023002"/>
    </source>
</evidence>
<evidence type="ECO:0000259" key="16">
    <source>
        <dbReference type="Pfam" id="PF01077"/>
    </source>
</evidence>
<reference evidence="18 19" key="1">
    <citation type="submission" date="2015-11" db="EMBL/GenBank/DDBJ databases">
        <title>The complete genome of Buchnera aphidicola from Diuraphis noxia biotype SAM.</title>
        <authorList>
            <person name="Burger N.F.V."/>
            <person name="Oberholster A.-M."/>
        </authorList>
    </citation>
    <scope>NUCLEOTIDE SEQUENCE [LARGE SCALE GENOMIC DNA]</scope>
    <source>
        <strain evidence="18">SAM</strain>
    </source>
</reference>
<keyword evidence="4 15" id="KW-0028">Amino-acid biosynthesis</keyword>
<evidence type="ECO:0000256" key="5">
    <source>
        <dbReference type="ARBA" id="ARBA00022617"/>
    </source>
</evidence>
<dbReference type="UniPathway" id="UPA00140">
    <property type="reaction ID" value="UER00207"/>
</dbReference>
<dbReference type="FunFam" id="3.30.413.10:FF:000003">
    <property type="entry name" value="Sulfite reductase [NADPH] hemoprotein beta-component"/>
    <property type="match status" value="1"/>
</dbReference>
<dbReference type="InterPro" id="IPR011786">
    <property type="entry name" value="CysI"/>
</dbReference>
<dbReference type="GO" id="GO:0000103">
    <property type="term" value="P:sulfate assimilation"/>
    <property type="evidence" value="ECO:0007669"/>
    <property type="project" value="UniProtKB-UniRule"/>
</dbReference>
<dbReference type="GO" id="GO:0019344">
    <property type="term" value="P:cysteine biosynthetic process"/>
    <property type="evidence" value="ECO:0007669"/>
    <property type="project" value="UniProtKB-KW"/>
</dbReference>
<dbReference type="GO" id="GO:0046872">
    <property type="term" value="F:metal ion binding"/>
    <property type="evidence" value="ECO:0007669"/>
    <property type="project" value="UniProtKB-KW"/>
</dbReference>
<evidence type="ECO:0000256" key="11">
    <source>
        <dbReference type="ARBA" id="ARBA00023192"/>
    </source>
</evidence>
<evidence type="ECO:0000256" key="3">
    <source>
        <dbReference type="ARBA" id="ARBA00022485"/>
    </source>
</evidence>
<comment type="pathway">
    <text evidence="1 15">Sulfur metabolism; hydrogen sulfide biosynthesis; hydrogen sulfide from sulfite (NADPH route): step 1/1.</text>
</comment>
<keyword evidence="6 15" id="KW-0479">Metal-binding</keyword>
<evidence type="ECO:0000256" key="15">
    <source>
        <dbReference type="HAMAP-Rule" id="MF_01540"/>
    </source>
</evidence>
<gene>
    <name evidence="15" type="primary">cysI</name>
    <name evidence="18" type="ORF">ATN01_02125</name>
</gene>
<protein>
    <recommendedName>
        <fullName evidence="15">Sulfite reductase [NADPH] hemoprotein beta-component</fullName>
        <shortName evidence="15">SiR-HP</shortName>
        <shortName evidence="15">SiRHP</shortName>
        <ecNumber evidence="15">1.8.1.2</ecNumber>
    </recommendedName>
</protein>
<dbReference type="PATRIC" id="fig|118101.4.peg.421"/>
<dbReference type="STRING" id="118101.ATN01_02125"/>
<feature type="binding site" description="axial binding residue" evidence="15">
    <location>
        <position position="483"/>
    </location>
    <ligand>
        <name>siroheme</name>
        <dbReference type="ChEBI" id="CHEBI:60052"/>
    </ligand>
    <ligandPart>
        <name>Fe</name>
        <dbReference type="ChEBI" id="CHEBI:18248"/>
    </ligandPart>
</feature>
<feature type="binding site" evidence="15">
    <location>
        <position position="479"/>
    </location>
    <ligand>
        <name>[4Fe-4S] cluster</name>
        <dbReference type="ChEBI" id="CHEBI:49883"/>
    </ligand>
</feature>
<dbReference type="RefSeq" id="WP_075433447.1">
    <property type="nucleotide sequence ID" value="NZ_CP013259.1"/>
</dbReference>
<proteinExistence type="inferred from homology"/>
<evidence type="ECO:0000313" key="18">
    <source>
        <dbReference type="EMBL" id="ANZ22625.1"/>
    </source>
</evidence>
<comment type="function">
    <text evidence="13 15">Component of the sulfite reductase complex that catalyzes the 6-electron reduction of sulfite to sulfide. This is one of several activities required for the biosynthesis of L-cysteine from sulfate.</text>
</comment>
<dbReference type="InterPro" id="IPR006067">
    <property type="entry name" value="NO2/SO3_Rdtase_4Fe4S_dom"/>
</dbReference>
<keyword evidence="11 15" id="KW-0198">Cysteine biosynthesis</keyword>
<feature type="binding site" evidence="15">
    <location>
        <position position="440"/>
    </location>
    <ligand>
        <name>[4Fe-4S] cluster</name>
        <dbReference type="ChEBI" id="CHEBI:49883"/>
    </ligand>
</feature>
<dbReference type="NCBIfam" id="NF010029">
    <property type="entry name" value="PRK13504.1"/>
    <property type="match status" value="1"/>
</dbReference>
<dbReference type="InterPro" id="IPR006066">
    <property type="entry name" value="NO2/SO3_Rdtase_FeS/sirohaem_BS"/>
</dbReference>
<dbReference type="OrthoDB" id="3189055at2"/>
<dbReference type="InterPro" id="IPR005117">
    <property type="entry name" value="NiRdtase/SiRdtase_haem-b_fer"/>
</dbReference>
<dbReference type="GO" id="GO:0004783">
    <property type="term" value="F:sulfite reductase (NADPH) activity"/>
    <property type="evidence" value="ECO:0007669"/>
    <property type="project" value="UniProtKB-UniRule"/>
</dbReference>
<dbReference type="Gene3D" id="3.90.480.20">
    <property type="match status" value="1"/>
</dbReference>
<dbReference type="GO" id="GO:0070814">
    <property type="term" value="P:hydrogen sulfide biosynthetic process"/>
    <property type="evidence" value="ECO:0007669"/>
    <property type="project" value="UniProtKB-UniRule"/>
</dbReference>
<dbReference type="HAMAP" id="MF_01540">
    <property type="entry name" value="CysI"/>
    <property type="match status" value="1"/>
</dbReference>
<dbReference type="AlphaFoldDB" id="A0A1B2H8S7"/>
<evidence type="ECO:0000256" key="14">
    <source>
        <dbReference type="ARBA" id="ARBA00062253"/>
    </source>
</evidence>
<evidence type="ECO:0000256" key="7">
    <source>
        <dbReference type="ARBA" id="ARBA00022857"/>
    </source>
</evidence>
<feature type="domain" description="Nitrite/sulphite reductase 4Fe-4S" evidence="16">
    <location>
        <begin position="174"/>
        <end position="329"/>
    </location>
</feature>
<dbReference type="NCBIfam" id="TIGR02041">
    <property type="entry name" value="CysI"/>
    <property type="match status" value="1"/>
</dbReference>
<dbReference type="Proteomes" id="UP000093070">
    <property type="component" value="Chromosome"/>
</dbReference>
<evidence type="ECO:0000256" key="2">
    <source>
        <dbReference type="ARBA" id="ARBA00010429"/>
    </source>
</evidence>
<feature type="binding site" evidence="15">
    <location>
        <position position="483"/>
    </location>
    <ligand>
        <name>[4Fe-4S] cluster</name>
        <dbReference type="ChEBI" id="CHEBI:49883"/>
    </ligand>
</feature>
<feature type="binding site" evidence="15">
    <location>
        <position position="434"/>
    </location>
    <ligand>
        <name>[4Fe-4S] cluster</name>
        <dbReference type="ChEBI" id="CHEBI:49883"/>
    </ligand>
</feature>
<comment type="subunit">
    <text evidence="14 15">Alpha(8)-beta(8). The alpha component is a flavoprotein, the beta component is a hemoprotein.</text>
</comment>
<evidence type="ECO:0000256" key="10">
    <source>
        <dbReference type="ARBA" id="ARBA00023014"/>
    </source>
</evidence>
<evidence type="ECO:0000256" key="6">
    <source>
        <dbReference type="ARBA" id="ARBA00022723"/>
    </source>
</evidence>
<feature type="domain" description="Nitrite/Sulfite reductase ferredoxin-like" evidence="17">
    <location>
        <begin position="80"/>
        <end position="138"/>
    </location>
</feature>
<evidence type="ECO:0000256" key="12">
    <source>
        <dbReference type="ARBA" id="ARBA00052219"/>
    </source>
</evidence>
<dbReference type="Gene3D" id="3.30.413.10">
    <property type="entry name" value="Sulfite Reductase Hemoprotein, domain 1"/>
    <property type="match status" value="2"/>
</dbReference>
<evidence type="ECO:0000256" key="9">
    <source>
        <dbReference type="ARBA" id="ARBA00023004"/>
    </source>
</evidence>
<dbReference type="InterPro" id="IPR045854">
    <property type="entry name" value="NO2/SO3_Rdtase_4Fe4S_sf"/>
</dbReference>
<dbReference type="SUPFAM" id="SSF56014">
    <property type="entry name" value="Nitrite and sulphite reductase 4Fe-4S domain-like"/>
    <property type="match status" value="2"/>
</dbReference>
<organism evidence="18 19">
    <name type="scientific">Buchnera aphidicola subsp. Diuraphis noxia</name>
    <dbReference type="NCBI Taxonomy" id="118101"/>
    <lineage>
        <taxon>Bacteria</taxon>
        <taxon>Pseudomonadati</taxon>
        <taxon>Pseudomonadota</taxon>
        <taxon>Gammaproteobacteria</taxon>
        <taxon>Enterobacterales</taxon>
        <taxon>Erwiniaceae</taxon>
        <taxon>Buchnera</taxon>
    </lineage>
</organism>
<keyword evidence="3 15" id="KW-0004">4Fe-4S</keyword>
<keyword evidence="8 15" id="KW-0560">Oxidoreductase</keyword>
<dbReference type="EC" id="1.8.1.2" evidence="15"/>
<comment type="similarity">
    <text evidence="2 15">Belongs to the nitrite and sulfite reductase 4Fe-4S domain family.</text>
</comment>
<dbReference type="PANTHER" id="PTHR11493:SF47">
    <property type="entry name" value="SULFITE REDUCTASE [NADPH] SUBUNIT BETA"/>
    <property type="match status" value="1"/>
</dbReference>
<dbReference type="PRINTS" id="PR00397">
    <property type="entry name" value="SIROHAEM"/>
</dbReference>
<sequence>MNNDQKIKKVLKTTLTDAERVKENSNYLRGTIVNDLKNEITNGFTGDNFSLIRFHGMYQQDDRDLRLERHEQKLEPRYAMMLRCRLPGGIIKAKKWLKIDHFASKYTLYGTIRLTNRQTFQFHGIIKKKLKDAHKMLHDIELDSLGTANDVNRNVLCTSNPMESIVHKEAYKWAKKISEFLLPHTKAYAEIWLNQKKVYTTDNEPILGKTYLPRKFKTTVVIPPNNDVDLYANDMNFVAIVKNKKIIGFNVLIGGGLSFVHGNKKTWPSLARELGYISIENTLLVAKAIVTTQRDWGNRTDRNNAKTRYTINNFSLEVFKKEVEKRANVIFEPIRFYNFTNRGDKFGWSKDINHHWNLTLFIPNGRIDDNGNASLKSGLAKIAKIHDGNFRLTSNQNIIISEISEKNKNTIQEIAILNGLIKNISNLRLHSMACVSFPTCPLAMAEAERVLSFFITKLEDIMLKYGVQKEIIVFRISGCPNGCGRSLLSEIGLIGKSKGRYNLYIGGNKIGNRIPKMYKENITEKEILFYLENLIQNWSSKRLNQEDFGDFVIRNNIIKKIVNPIADFWK</sequence>
<dbReference type="Pfam" id="PF01077">
    <property type="entry name" value="NIR_SIR"/>
    <property type="match status" value="1"/>
</dbReference>
<dbReference type="PROSITE" id="PS00365">
    <property type="entry name" value="NIR_SIR"/>
    <property type="match status" value="1"/>
</dbReference>
<comment type="cofactor">
    <cofactor evidence="15">
        <name>[4Fe-4S] cluster</name>
        <dbReference type="ChEBI" id="CHEBI:49883"/>
    </cofactor>
    <text evidence="15">Binds 1 [4Fe-4S] cluster per subunit.</text>
</comment>
<dbReference type="EMBL" id="CP013259">
    <property type="protein sequence ID" value="ANZ22625.1"/>
    <property type="molecule type" value="Genomic_DNA"/>
</dbReference>
<dbReference type="FunFam" id="3.30.413.10:FF:000004">
    <property type="entry name" value="Sulfite reductase [NADPH] hemoprotein beta-component"/>
    <property type="match status" value="1"/>
</dbReference>
<keyword evidence="10 15" id="KW-0411">Iron-sulfur</keyword>
<keyword evidence="7 15" id="KW-0521">NADP</keyword>
<dbReference type="SUPFAM" id="SSF55124">
    <property type="entry name" value="Nitrite/Sulfite reductase N-terminal domain-like"/>
    <property type="match status" value="2"/>
</dbReference>
<accession>A0A1B2H8S7</accession>
<dbReference type="GO" id="GO:0051539">
    <property type="term" value="F:4 iron, 4 sulfur cluster binding"/>
    <property type="evidence" value="ECO:0007669"/>
    <property type="project" value="UniProtKB-KW"/>
</dbReference>
<dbReference type="PANTHER" id="PTHR11493">
    <property type="entry name" value="SULFITE REDUCTASE [NADPH] SUBUNIT BETA-RELATED"/>
    <property type="match status" value="1"/>
</dbReference>
<dbReference type="InterPro" id="IPR036136">
    <property type="entry name" value="Nit/Sulf_reduc_fer-like_dom_sf"/>
</dbReference>
<dbReference type="GO" id="GO:0050661">
    <property type="term" value="F:NADP binding"/>
    <property type="evidence" value="ECO:0007669"/>
    <property type="project" value="InterPro"/>
</dbReference>
<evidence type="ECO:0000256" key="13">
    <source>
        <dbReference type="ARBA" id="ARBA00057160"/>
    </source>
</evidence>
<evidence type="ECO:0000313" key="19">
    <source>
        <dbReference type="Proteomes" id="UP000093070"/>
    </source>
</evidence>
<dbReference type="InterPro" id="IPR045169">
    <property type="entry name" value="NO2/SO3_Rdtase_4Fe4S_prot"/>
</dbReference>
<dbReference type="GO" id="GO:0009337">
    <property type="term" value="C:sulfite reductase complex (NADPH)"/>
    <property type="evidence" value="ECO:0007669"/>
    <property type="project" value="InterPro"/>
</dbReference>
<comment type="catalytic activity">
    <reaction evidence="12 15">
        <text>hydrogen sulfide + 3 NADP(+) + 3 H2O = sulfite + 3 NADPH + 4 H(+)</text>
        <dbReference type="Rhea" id="RHEA:13801"/>
        <dbReference type="ChEBI" id="CHEBI:15377"/>
        <dbReference type="ChEBI" id="CHEBI:15378"/>
        <dbReference type="ChEBI" id="CHEBI:17359"/>
        <dbReference type="ChEBI" id="CHEBI:29919"/>
        <dbReference type="ChEBI" id="CHEBI:57783"/>
        <dbReference type="ChEBI" id="CHEBI:58349"/>
        <dbReference type="EC" id="1.8.1.2"/>
    </reaction>
</comment>
<dbReference type="Pfam" id="PF03460">
    <property type="entry name" value="NIR_SIR_ferr"/>
    <property type="match status" value="2"/>
</dbReference>
<comment type="cofactor">
    <cofactor evidence="15">
        <name>siroheme</name>
        <dbReference type="ChEBI" id="CHEBI:60052"/>
    </cofactor>
    <text evidence="15">Binds 1 siroheme per subunit.</text>
</comment>
<keyword evidence="9 15" id="KW-0408">Iron</keyword>
<evidence type="ECO:0000256" key="4">
    <source>
        <dbReference type="ARBA" id="ARBA00022605"/>
    </source>
</evidence>
<dbReference type="GO" id="GO:0020037">
    <property type="term" value="F:heme binding"/>
    <property type="evidence" value="ECO:0007669"/>
    <property type="project" value="InterPro"/>
</dbReference>
<name>A0A1B2H8S7_BUCDN</name>
<evidence type="ECO:0000256" key="1">
    <source>
        <dbReference type="ARBA" id="ARBA00004774"/>
    </source>
</evidence>
<evidence type="ECO:0000259" key="17">
    <source>
        <dbReference type="Pfam" id="PF03460"/>
    </source>
</evidence>
<keyword evidence="5 15" id="KW-0349">Heme</keyword>